<dbReference type="Proteomes" id="UP000594260">
    <property type="component" value="Unplaced"/>
</dbReference>
<sequence>MLIYDFVCGDLQKRMLAPAVQRFIGLLISGDPNFRACKLFHTCLHLVMLYKVFQVTTRQIVDEVSFYQWAEVSPLHHYQTTCLAFGALFCFSTHCLAIVGLPGFKLDLLYHECWFAVIFAKVVYYTCAIVYDAVNATWELLLLSWALLLLTPEAFAHFLSLVYLNSKILELHF</sequence>
<name>A0A7M7K9X7_VARDE</name>
<keyword evidence="3" id="KW-1185">Reference proteome</keyword>
<dbReference type="AlphaFoldDB" id="A0A7M7K9X7"/>
<evidence type="ECO:0000313" key="3">
    <source>
        <dbReference type="Proteomes" id="UP000594260"/>
    </source>
</evidence>
<dbReference type="InParanoid" id="A0A7M7K9X7"/>
<dbReference type="GeneID" id="111251437"/>
<keyword evidence="1" id="KW-0812">Transmembrane</keyword>
<keyword evidence="1" id="KW-1133">Transmembrane helix</keyword>
<dbReference type="RefSeq" id="XP_022663738.1">
    <property type="nucleotide sequence ID" value="XM_022808003.1"/>
</dbReference>
<protein>
    <submittedName>
        <fullName evidence="2">Uncharacterized protein</fullName>
    </submittedName>
</protein>
<evidence type="ECO:0000256" key="1">
    <source>
        <dbReference type="SAM" id="Phobius"/>
    </source>
</evidence>
<feature type="transmembrane region" description="Helical" evidence="1">
    <location>
        <begin position="140"/>
        <end position="164"/>
    </location>
</feature>
<dbReference type="EnsemblMetazoa" id="XM_022808003">
    <property type="protein sequence ID" value="XP_022663738"/>
    <property type="gene ID" value="LOC111251437"/>
</dbReference>
<dbReference type="KEGG" id="vde:111251437"/>
<feature type="transmembrane region" description="Helical" evidence="1">
    <location>
        <begin position="78"/>
        <end position="101"/>
    </location>
</feature>
<proteinExistence type="predicted"/>
<feature type="transmembrane region" description="Helical" evidence="1">
    <location>
        <begin position="113"/>
        <end position="134"/>
    </location>
</feature>
<reference evidence="2" key="1">
    <citation type="submission" date="2021-01" db="UniProtKB">
        <authorList>
            <consortium name="EnsemblMetazoa"/>
        </authorList>
    </citation>
    <scope>IDENTIFICATION</scope>
</reference>
<organism evidence="2 3">
    <name type="scientific">Varroa destructor</name>
    <name type="common">Honeybee mite</name>
    <dbReference type="NCBI Taxonomy" id="109461"/>
    <lineage>
        <taxon>Eukaryota</taxon>
        <taxon>Metazoa</taxon>
        <taxon>Ecdysozoa</taxon>
        <taxon>Arthropoda</taxon>
        <taxon>Chelicerata</taxon>
        <taxon>Arachnida</taxon>
        <taxon>Acari</taxon>
        <taxon>Parasitiformes</taxon>
        <taxon>Mesostigmata</taxon>
        <taxon>Gamasina</taxon>
        <taxon>Dermanyssoidea</taxon>
        <taxon>Varroidae</taxon>
        <taxon>Varroa</taxon>
    </lineage>
</organism>
<accession>A0A7M7K9X7</accession>
<evidence type="ECO:0000313" key="2">
    <source>
        <dbReference type="EnsemblMetazoa" id="XP_022663738"/>
    </source>
</evidence>
<keyword evidence="1" id="KW-0472">Membrane</keyword>